<keyword evidence="1" id="KW-0472">Membrane</keyword>
<evidence type="ECO:0000313" key="4">
    <source>
        <dbReference type="EMBL" id="VIP05788.1"/>
    </source>
</evidence>
<dbReference type="InParanoid" id="A0A6C2YVL2"/>
<protein>
    <recommendedName>
        <fullName evidence="6">Aerotolerance regulator N-terminal domain-containing protein</fullName>
    </recommendedName>
</protein>
<dbReference type="InterPro" id="IPR002035">
    <property type="entry name" value="VWF_A"/>
</dbReference>
<dbReference type="Gene3D" id="3.40.50.410">
    <property type="entry name" value="von Willebrand factor, type A domain"/>
    <property type="match status" value="1"/>
</dbReference>
<keyword evidence="1 4" id="KW-0812">Transmembrane</keyword>
<sequence>MHPVLITGAVLVGLPILLHLIMRQEPKRLPFPAFRFLKETVRTNQRKLKLRHWLLLAMRMLLIALLAAALFQPSIISDQFPITGDSPVATAIVLDTSPSMGYSVGERTRLDEAKTRALELLDELPEESPVVVIDTGESAGGLRWLNSTREARKIIEAIARPKPANKPVTAAIDQAYRLFPVLDRERDRPGETALPRLVAVFSDRTLSSWSSDRVPEILQSRDRVPPPEIRGLYLDVSVEKPINLGITRVQIQPAIIPADQPAIIQVTLQATGGDLENVLVCRIDGERTAEQQPVKLLAGETKQIRFRRTDLKPGIHQAEVTLLSPDALLGDNVRFATFRIREPRLILTISDEPDAAAYWKLALEASQQFSVEVKTPGELRDWKPADWNRYEAITLLSVAAPGSLTDRPGDPPLWSLLDAYINRGGKLIVFPGGDELKRADWNSPLAERILPGKLAELIVADPKKGETWLWNSLDTRHPLLAPFREWQQQQPPADFIRLPPVVFRYWKVTPSDTKSIIVSYGNEAQSPALLERTVGRGQVVLFTTPWDARRDSDDRPWNDYLQTSFYPVLSNLVIRYLLGDTVQRTFDYQAGTSVTVPIPLTVEGQAGQTFLLEGPGIGGSNALLKRTEAAPDRLIIDRDRTTTAGNFLVMQENRQALDGFSLNIDSEESLLERVEVANLEAVLGPDCVLPTGQAVDLRSMLDGRFNQPIDLFPWLMILLLLILAVENFLANRFYRRPSVAPVTPTNRQAGVAG</sequence>
<gene>
    <name evidence="4" type="ORF">GMBLW1_34050</name>
</gene>
<dbReference type="EMBL" id="LR593887">
    <property type="protein sequence ID" value="VTS08932.1"/>
    <property type="molecule type" value="Genomic_DNA"/>
</dbReference>
<feature type="transmembrane region" description="Helical" evidence="1">
    <location>
        <begin position="52"/>
        <end position="71"/>
    </location>
</feature>
<dbReference type="Proteomes" id="UP000464378">
    <property type="component" value="Chromosome"/>
</dbReference>
<organism evidence="4">
    <name type="scientific">Tuwongella immobilis</name>
    <dbReference type="NCBI Taxonomy" id="692036"/>
    <lineage>
        <taxon>Bacteria</taxon>
        <taxon>Pseudomonadati</taxon>
        <taxon>Planctomycetota</taxon>
        <taxon>Planctomycetia</taxon>
        <taxon>Gemmatales</taxon>
        <taxon>Gemmataceae</taxon>
        <taxon>Tuwongella</taxon>
    </lineage>
</organism>
<dbReference type="PANTHER" id="PTHR37464">
    <property type="entry name" value="BLL2463 PROTEIN"/>
    <property type="match status" value="1"/>
</dbReference>
<feature type="transmembrane region" description="Helical" evidence="1">
    <location>
        <begin position="711"/>
        <end position="729"/>
    </location>
</feature>
<feature type="domain" description="VWFA" evidence="3">
    <location>
        <begin position="90"/>
        <end position="203"/>
    </location>
</feature>
<feature type="transmembrane region" description="Helical" evidence="1">
    <location>
        <begin position="6"/>
        <end position="22"/>
    </location>
</feature>
<dbReference type="AlphaFoldDB" id="A0A6C2YVL2"/>
<accession>A0A6C2YVL2</accession>
<dbReference type="Gene3D" id="3.40.50.880">
    <property type="match status" value="1"/>
</dbReference>
<evidence type="ECO:0000259" key="2">
    <source>
        <dbReference type="Pfam" id="PF07584"/>
    </source>
</evidence>
<keyword evidence="1" id="KW-1133">Transmembrane helix</keyword>
<feature type="domain" description="Aerotolerance regulator N-terminal" evidence="2">
    <location>
        <begin position="2"/>
        <end position="73"/>
    </location>
</feature>
<dbReference type="InterPro" id="IPR011933">
    <property type="entry name" value="Double_TM_dom"/>
</dbReference>
<dbReference type="Pfam" id="PF13519">
    <property type="entry name" value="VWA_2"/>
    <property type="match status" value="1"/>
</dbReference>
<proteinExistence type="predicted"/>
<dbReference type="KEGG" id="tim:GMBLW1_34050"/>
<name>A0A6C2YVL2_9BACT</name>
<dbReference type="InterPro" id="IPR036465">
    <property type="entry name" value="vWFA_dom_sf"/>
</dbReference>
<evidence type="ECO:0000259" key="3">
    <source>
        <dbReference type="Pfam" id="PF13519"/>
    </source>
</evidence>
<evidence type="ECO:0000256" key="1">
    <source>
        <dbReference type="SAM" id="Phobius"/>
    </source>
</evidence>
<dbReference type="SUPFAM" id="SSF52317">
    <property type="entry name" value="Class I glutamine amidotransferase-like"/>
    <property type="match status" value="1"/>
</dbReference>
<evidence type="ECO:0000313" key="5">
    <source>
        <dbReference type="Proteomes" id="UP000464378"/>
    </source>
</evidence>
<dbReference type="InterPro" id="IPR029062">
    <property type="entry name" value="Class_I_gatase-like"/>
</dbReference>
<dbReference type="RefSeq" id="WP_162661020.1">
    <property type="nucleotide sequence ID" value="NZ_LR593887.1"/>
</dbReference>
<dbReference type="EMBL" id="LR586016">
    <property type="protein sequence ID" value="VIP05788.1"/>
    <property type="molecule type" value="Genomic_DNA"/>
</dbReference>
<dbReference type="Pfam" id="PF07584">
    <property type="entry name" value="BatA"/>
    <property type="match status" value="1"/>
</dbReference>
<dbReference type="InterPro" id="IPR024163">
    <property type="entry name" value="Aerotolerance_reg_N"/>
</dbReference>
<dbReference type="NCBIfam" id="TIGR02226">
    <property type="entry name" value="two_anch"/>
    <property type="match status" value="1"/>
</dbReference>
<dbReference type="PANTHER" id="PTHR37464:SF1">
    <property type="entry name" value="BLL2463 PROTEIN"/>
    <property type="match status" value="1"/>
</dbReference>
<keyword evidence="5" id="KW-1185">Reference proteome</keyword>
<reference evidence="4" key="1">
    <citation type="submission" date="2019-04" db="EMBL/GenBank/DDBJ databases">
        <authorList>
            <consortium name="Science for Life Laboratories"/>
        </authorList>
    </citation>
    <scope>NUCLEOTIDE SEQUENCE</scope>
    <source>
        <strain evidence="4">MBLW1</strain>
    </source>
</reference>
<evidence type="ECO:0008006" key="6">
    <source>
        <dbReference type="Google" id="ProtNLM"/>
    </source>
</evidence>